<accession>A0ABS7S4S3</accession>
<dbReference type="SUPFAM" id="SSF55961">
    <property type="entry name" value="Bet v1-like"/>
    <property type="match status" value="1"/>
</dbReference>
<dbReference type="InterPro" id="IPR005031">
    <property type="entry name" value="COQ10_START"/>
</dbReference>
<dbReference type="RefSeq" id="WP_223402278.1">
    <property type="nucleotide sequence ID" value="NZ_JAGSHT010000002.1"/>
</dbReference>
<sequence length="152" mass="16878">MPRIRLQTLVPAPVAACFDLSLSVDAHTASMARSRERAIGPVTSGVLGPGESVTWRARHFGIPFTMTSRIVVHEPPHRFVDQQVSGPFAHWWHEHRFEAHDAGTLMTDLVEYASPLGPLGRVVDRLVLTSYLARLLTVRNEWIAGHLGRVAD</sequence>
<evidence type="ECO:0000313" key="2">
    <source>
        <dbReference type="EMBL" id="MBZ2194908.1"/>
    </source>
</evidence>
<name>A0ABS7S4S3_9MICO</name>
<evidence type="ECO:0000313" key="3">
    <source>
        <dbReference type="Proteomes" id="UP000826651"/>
    </source>
</evidence>
<dbReference type="Gene3D" id="3.30.530.20">
    <property type="match status" value="1"/>
</dbReference>
<protein>
    <submittedName>
        <fullName evidence="2">SRPBCC family protein</fullName>
    </submittedName>
</protein>
<dbReference type="Pfam" id="PF03364">
    <property type="entry name" value="Polyketide_cyc"/>
    <property type="match status" value="1"/>
</dbReference>
<evidence type="ECO:0000259" key="1">
    <source>
        <dbReference type="Pfam" id="PF03364"/>
    </source>
</evidence>
<proteinExistence type="predicted"/>
<gene>
    <name evidence="2" type="ORF">KCQ71_01985</name>
</gene>
<dbReference type="CDD" id="cd07820">
    <property type="entry name" value="SRPBCC_3"/>
    <property type="match status" value="1"/>
</dbReference>
<keyword evidence="3" id="KW-1185">Reference proteome</keyword>
<feature type="domain" description="Coenzyme Q-binding protein COQ10 START" evidence="1">
    <location>
        <begin position="46"/>
        <end position="130"/>
    </location>
</feature>
<reference evidence="2 3" key="1">
    <citation type="submission" date="2021-04" db="EMBL/GenBank/DDBJ databases">
        <title>Ruania sp. nov., isolated from sandy soil of mangrove forest.</title>
        <authorList>
            <person name="Ge X."/>
            <person name="Huang R."/>
            <person name="Liu W."/>
        </authorList>
    </citation>
    <scope>NUCLEOTIDE SEQUENCE [LARGE SCALE GENOMIC DNA]</scope>
    <source>
        <strain evidence="2 3">N2-46</strain>
    </source>
</reference>
<dbReference type="InterPro" id="IPR023393">
    <property type="entry name" value="START-like_dom_sf"/>
</dbReference>
<dbReference type="Proteomes" id="UP000826651">
    <property type="component" value="Unassembled WGS sequence"/>
</dbReference>
<comment type="caution">
    <text evidence="2">The sequence shown here is derived from an EMBL/GenBank/DDBJ whole genome shotgun (WGS) entry which is preliminary data.</text>
</comment>
<dbReference type="EMBL" id="JAGSHT010000002">
    <property type="protein sequence ID" value="MBZ2194908.1"/>
    <property type="molecule type" value="Genomic_DNA"/>
</dbReference>
<organism evidence="2 3">
    <name type="scientific">Occultella gossypii</name>
    <dbReference type="NCBI Taxonomy" id="2800820"/>
    <lineage>
        <taxon>Bacteria</taxon>
        <taxon>Bacillati</taxon>
        <taxon>Actinomycetota</taxon>
        <taxon>Actinomycetes</taxon>
        <taxon>Micrococcales</taxon>
        <taxon>Ruaniaceae</taxon>
        <taxon>Occultella</taxon>
    </lineage>
</organism>